<organism>
    <name type="scientific">Porphyromonas gingivalis</name>
    <name type="common">Bacteroides gingivalis</name>
    <dbReference type="NCBI Taxonomy" id="837"/>
    <lineage>
        <taxon>Bacteria</taxon>
        <taxon>Pseudomonadati</taxon>
        <taxon>Bacteroidota</taxon>
        <taxon>Bacteroidia</taxon>
        <taxon>Bacteroidales</taxon>
        <taxon>Porphyromonadaceae</taxon>
        <taxon>Porphyromonas</taxon>
    </lineage>
</organism>
<dbReference type="AlphaFoldDB" id="Q9R4Y6"/>
<evidence type="ECO:0000256" key="1">
    <source>
        <dbReference type="SAM" id="MobiDB-lite"/>
    </source>
</evidence>
<protein>
    <submittedName>
        <fullName>Major outer membrane protein</fullName>
    </submittedName>
</protein>
<reference key="1">
    <citation type="journal article" date="1994" name="Microbios">
        <title>Biochemical properties of the major outer membrane proteins of Porphyromonas gingivalis.</title>
        <authorList>
            <person name="Kokeguchi S."/>
            <person name="Miyamoto M."/>
            <person name="Ohyama H."/>
            <person name="Hongyo H."/>
            <person name="Takigawa M."/>
            <person name="Kurihara H."/>
            <person name="Murayama Y."/>
            <person name="Kato K."/>
        </authorList>
    </citation>
    <scope>PROTEIN SEQUENCE</scope>
</reference>
<sequence>AGDGQDQANPDYHYVGEWAG</sequence>
<proteinExistence type="evidence at protein level"/>
<accession>Q9R4Y6</accession>
<keyword id="KW-0903">Direct protein sequencing</keyword>
<feature type="region of interest" description="Disordered" evidence="1">
    <location>
        <begin position="1"/>
        <end position="20"/>
    </location>
</feature>
<name>Q9R4Y6_PORGN</name>